<accession>A0AAF0QZX4</accession>
<reference evidence="2" key="1">
    <citation type="submission" date="2023-08" db="EMBL/GenBank/DDBJ databases">
        <title>A de novo genome assembly of Solanum verrucosum Schlechtendal, a Mexican diploid species geographically isolated from the other diploid A-genome species in potato relatives.</title>
        <authorList>
            <person name="Hosaka K."/>
        </authorList>
    </citation>
    <scope>NUCLEOTIDE SEQUENCE</scope>
    <source>
        <tissue evidence="2">Young leaves</tissue>
    </source>
</reference>
<sequence length="126" mass="14660">MEKGKQNQEEREEEKANKSSVSFSALRKDVIHPENLKGTLMERSNLQVSFSALRKDVANVLDFMERLKNEEDQKAVGVDLIEKLTFICTYVQLSYSDFEQFEDIMTRKTQEVEQRSRCCKISQEAS</sequence>
<dbReference type="AlphaFoldDB" id="A0AAF0QZX4"/>
<keyword evidence="3" id="KW-1185">Reference proteome</keyword>
<gene>
    <name evidence="2" type="ORF">MTR67_025280</name>
</gene>
<feature type="compositionally biased region" description="Basic and acidic residues" evidence="1">
    <location>
        <begin position="1"/>
        <end position="17"/>
    </location>
</feature>
<organism evidence="2 3">
    <name type="scientific">Solanum verrucosum</name>
    <dbReference type="NCBI Taxonomy" id="315347"/>
    <lineage>
        <taxon>Eukaryota</taxon>
        <taxon>Viridiplantae</taxon>
        <taxon>Streptophyta</taxon>
        <taxon>Embryophyta</taxon>
        <taxon>Tracheophyta</taxon>
        <taxon>Spermatophyta</taxon>
        <taxon>Magnoliopsida</taxon>
        <taxon>eudicotyledons</taxon>
        <taxon>Gunneridae</taxon>
        <taxon>Pentapetalae</taxon>
        <taxon>asterids</taxon>
        <taxon>lamiids</taxon>
        <taxon>Solanales</taxon>
        <taxon>Solanaceae</taxon>
        <taxon>Solanoideae</taxon>
        <taxon>Solaneae</taxon>
        <taxon>Solanum</taxon>
    </lineage>
</organism>
<protein>
    <submittedName>
        <fullName evidence="2">Uncharacterized protein</fullName>
    </submittedName>
</protein>
<evidence type="ECO:0000256" key="1">
    <source>
        <dbReference type="SAM" id="MobiDB-lite"/>
    </source>
</evidence>
<dbReference type="EMBL" id="CP133617">
    <property type="protein sequence ID" value="WMV31895.1"/>
    <property type="molecule type" value="Genomic_DNA"/>
</dbReference>
<proteinExistence type="predicted"/>
<dbReference type="Proteomes" id="UP001234989">
    <property type="component" value="Chromosome 6"/>
</dbReference>
<feature type="region of interest" description="Disordered" evidence="1">
    <location>
        <begin position="1"/>
        <end position="22"/>
    </location>
</feature>
<evidence type="ECO:0000313" key="2">
    <source>
        <dbReference type="EMBL" id="WMV31895.1"/>
    </source>
</evidence>
<evidence type="ECO:0000313" key="3">
    <source>
        <dbReference type="Proteomes" id="UP001234989"/>
    </source>
</evidence>
<name>A0AAF0QZX4_SOLVR</name>